<evidence type="ECO:0000256" key="3">
    <source>
        <dbReference type="SAM" id="SignalP"/>
    </source>
</evidence>
<dbReference type="InterPro" id="IPR001220">
    <property type="entry name" value="Legume_lectin_dom"/>
</dbReference>
<name>A0A834H463_RHOSS</name>
<keyword evidence="6" id="KW-1185">Reference proteome</keyword>
<feature type="domain" description="Legume lectin" evidence="4">
    <location>
        <begin position="30"/>
        <end position="121"/>
    </location>
</feature>
<keyword evidence="2" id="KW-0430">Lectin</keyword>
<comment type="caution">
    <text evidence="5">The sequence shown here is derived from an EMBL/GenBank/DDBJ whole genome shotgun (WGS) entry which is preliminary data.</text>
</comment>
<evidence type="ECO:0000313" key="5">
    <source>
        <dbReference type="EMBL" id="KAF7144428.1"/>
    </source>
</evidence>
<dbReference type="GO" id="GO:0030246">
    <property type="term" value="F:carbohydrate binding"/>
    <property type="evidence" value="ECO:0007669"/>
    <property type="project" value="UniProtKB-KW"/>
</dbReference>
<dbReference type="Pfam" id="PF00139">
    <property type="entry name" value="Lectin_legB"/>
    <property type="match status" value="1"/>
</dbReference>
<evidence type="ECO:0000256" key="1">
    <source>
        <dbReference type="ARBA" id="ARBA00007606"/>
    </source>
</evidence>
<comment type="similarity">
    <text evidence="1">Belongs to the leguminous lectin family.</text>
</comment>
<dbReference type="OrthoDB" id="10522554at2759"/>
<evidence type="ECO:0000259" key="4">
    <source>
        <dbReference type="Pfam" id="PF00139"/>
    </source>
</evidence>
<accession>A0A834H463</accession>
<keyword evidence="3" id="KW-0732">Signal</keyword>
<gene>
    <name evidence="5" type="ORF">RHSIM_Rhsim04G0160300</name>
</gene>
<dbReference type="Gene3D" id="2.60.120.200">
    <property type="match status" value="1"/>
</dbReference>
<dbReference type="EMBL" id="WJXA01000004">
    <property type="protein sequence ID" value="KAF7144428.1"/>
    <property type="molecule type" value="Genomic_DNA"/>
</dbReference>
<dbReference type="SUPFAM" id="SSF49899">
    <property type="entry name" value="Concanavalin A-like lectins/glucanases"/>
    <property type="match status" value="1"/>
</dbReference>
<feature type="signal peptide" evidence="3">
    <location>
        <begin position="1"/>
        <end position="25"/>
    </location>
</feature>
<dbReference type="Proteomes" id="UP000626092">
    <property type="component" value="Unassembled WGS sequence"/>
</dbReference>
<reference evidence="5" key="1">
    <citation type="submission" date="2019-11" db="EMBL/GenBank/DDBJ databases">
        <authorList>
            <person name="Liu Y."/>
            <person name="Hou J."/>
            <person name="Li T.-Q."/>
            <person name="Guan C.-H."/>
            <person name="Wu X."/>
            <person name="Wu H.-Z."/>
            <person name="Ling F."/>
            <person name="Zhang R."/>
            <person name="Shi X.-G."/>
            <person name="Ren J.-P."/>
            <person name="Chen E.-F."/>
            <person name="Sun J.-M."/>
        </authorList>
    </citation>
    <scope>NUCLEOTIDE SEQUENCE</scope>
    <source>
        <strain evidence="5">Adult_tree_wgs_1</strain>
        <tissue evidence="5">Leaves</tissue>
    </source>
</reference>
<evidence type="ECO:0000256" key="2">
    <source>
        <dbReference type="ARBA" id="ARBA00022734"/>
    </source>
</evidence>
<evidence type="ECO:0000313" key="6">
    <source>
        <dbReference type="Proteomes" id="UP000626092"/>
    </source>
</evidence>
<protein>
    <recommendedName>
        <fullName evidence="4">Legume lectin domain-containing protein</fullName>
    </recommendedName>
</protein>
<dbReference type="PANTHER" id="PTHR32401:SF50">
    <property type="entry name" value="OS07G0133000 PROTEIN"/>
    <property type="match status" value="1"/>
</dbReference>
<dbReference type="InterPro" id="IPR050258">
    <property type="entry name" value="Leguminous_Lectin"/>
</dbReference>
<proteinExistence type="inferred from homology"/>
<dbReference type="PANTHER" id="PTHR32401">
    <property type="entry name" value="CONCANAVALIN A-LIKE LECTIN FAMILY PROTEIN"/>
    <property type="match status" value="1"/>
</dbReference>
<sequence>MFLTPLFSLSPLLLLLLALLPATPAQEHPSFTFNNFKAASPNLTLDGIAEFIPSGLLALTNGTRQRTGHAFYPTPFLFKPSPNATASSFSTSFIFSIIPEYPTLSGHGIVFVVAPAPHLPDIFSALYAAAAALRFSLAIPNRCVGDGGGENSGRTGINGVLLGAELWNLAWARGNMEEYHQSQAHLSYLKKR</sequence>
<dbReference type="AlphaFoldDB" id="A0A834H463"/>
<dbReference type="InterPro" id="IPR013320">
    <property type="entry name" value="ConA-like_dom_sf"/>
</dbReference>
<organism evidence="5 6">
    <name type="scientific">Rhododendron simsii</name>
    <name type="common">Sims's rhododendron</name>
    <dbReference type="NCBI Taxonomy" id="118357"/>
    <lineage>
        <taxon>Eukaryota</taxon>
        <taxon>Viridiplantae</taxon>
        <taxon>Streptophyta</taxon>
        <taxon>Embryophyta</taxon>
        <taxon>Tracheophyta</taxon>
        <taxon>Spermatophyta</taxon>
        <taxon>Magnoliopsida</taxon>
        <taxon>eudicotyledons</taxon>
        <taxon>Gunneridae</taxon>
        <taxon>Pentapetalae</taxon>
        <taxon>asterids</taxon>
        <taxon>Ericales</taxon>
        <taxon>Ericaceae</taxon>
        <taxon>Ericoideae</taxon>
        <taxon>Rhodoreae</taxon>
        <taxon>Rhododendron</taxon>
    </lineage>
</organism>
<feature type="chain" id="PRO_5032669236" description="Legume lectin domain-containing protein" evidence="3">
    <location>
        <begin position="26"/>
        <end position="192"/>
    </location>
</feature>